<reference evidence="2" key="2">
    <citation type="journal article" date="2015" name="Data Brief">
        <title>Shoot transcriptome of the giant reed, Arundo donax.</title>
        <authorList>
            <person name="Barrero R.A."/>
            <person name="Guerrero F.D."/>
            <person name="Moolhuijzen P."/>
            <person name="Goolsby J.A."/>
            <person name="Tidwell J."/>
            <person name="Bellgard S.E."/>
            <person name="Bellgard M.I."/>
        </authorList>
    </citation>
    <scope>NUCLEOTIDE SEQUENCE</scope>
    <source>
        <tissue evidence="2">Shoot tissue taken approximately 20 cm above the soil surface</tissue>
    </source>
</reference>
<reference evidence="2" key="1">
    <citation type="submission" date="2014-09" db="EMBL/GenBank/DDBJ databases">
        <authorList>
            <person name="Magalhaes I.L.F."/>
            <person name="Oliveira U."/>
            <person name="Santos F.R."/>
            <person name="Vidigal T.H.D.A."/>
            <person name="Brescovit A.D."/>
            <person name="Santos A.J."/>
        </authorList>
    </citation>
    <scope>NUCLEOTIDE SEQUENCE</scope>
    <source>
        <tissue evidence="2">Shoot tissue taken approximately 20 cm above the soil surface</tissue>
    </source>
</reference>
<accession>A0A0A9F1P1</accession>
<feature type="signal peptide" evidence="1">
    <location>
        <begin position="1"/>
        <end position="18"/>
    </location>
</feature>
<evidence type="ECO:0000313" key="2">
    <source>
        <dbReference type="EMBL" id="JAE06960.1"/>
    </source>
</evidence>
<protein>
    <submittedName>
        <fullName evidence="2">Uncharacterized protein</fullName>
    </submittedName>
</protein>
<evidence type="ECO:0000256" key="1">
    <source>
        <dbReference type="SAM" id="SignalP"/>
    </source>
</evidence>
<sequence length="38" mass="4462">MYSMPILLFFLCRTYVVGYGGEIKARDLNRWSGTNLLY</sequence>
<feature type="chain" id="PRO_5002047175" evidence="1">
    <location>
        <begin position="19"/>
        <end position="38"/>
    </location>
</feature>
<keyword evidence="1" id="KW-0732">Signal</keyword>
<dbReference type="EMBL" id="GBRH01190936">
    <property type="protein sequence ID" value="JAE06960.1"/>
    <property type="molecule type" value="Transcribed_RNA"/>
</dbReference>
<organism evidence="2">
    <name type="scientific">Arundo donax</name>
    <name type="common">Giant reed</name>
    <name type="synonym">Donax arundinaceus</name>
    <dbReference type="NCBI Taxonomy" id="35708"/>
    <lineage>
        <taxon>Eukaryota</taxon>
        <taxon>Viridiplantae</taxon>
        <taxon>Streptophyta</taxon>
        <taxon>Embryophyta</taxon>
        <taxon>Tracheophyta</taxon>
        <taxon>Spermatophyta</taxon>
        <taxon>Magnoliopsida</taxon>
        <taxon>Liliopsida</taxon>
        <taxon>Poales</taxon>
        <taxon>Poaceae</taxon>
        <taxon>PACMAD clade</taxon>
        <taxon>Arundinoideae</taxon>
        <taxon>Arundineae</taxon>
        <taxon>Arundo</taxon>
    </lineage>
</organism>
<proteinExistence type="predicted"/>
<dbReference type="AlphaFoldDB" id="A0A0A9F1P1"/>
<name>A0A0A9F1P1_ARUDO</name>